<dbReference type="PANTHER" id="PTHR15197">
    <property type="entry name" value="COILIN P80"/>
    <property type="match status" value="1"/>
</dbReference>
<dbReference type="GO" id="GO:0030619">
    <property type="term" value="F:U1 snRNA binding"/>
    <property type="evidence" value="ECO:0007669"/>
    <property type="project" value="TreeGrafter"/>
</dbReference>
<feature type="region of interest" description="Disordered" evidence="1">
    <location>
        <begin position="265"/>
        <end position="302"/>
    </location>
</feature>
<evidence type="ECO:0000313" key="4">
    <source>
        <dbReference type="Proteomes" id="UP001157418"/>
    </source>
</evidence>
<keyword evidence="2" id="KW-0472">Membrane</keyword>
<keyword evidence="4" id="KW-1185">Reference proteome</keyword>
<comment type="caution">
    <text evidence="3">The sequence shown here is derived from an EMBL/GenBank/DDBJ whole genome shotgun (WGS) entry which is preliminary data.</text>
</comment>
<proteinExistence type="predicted"/>
<dbReference type="GO" id="GO:0030620">
    <property type="term" value="F:U2 snRNA binding"/>
    <property type="evidence" value="ECO:0007669"/>
    <property type="project" value="TreeGrafter"/>
</dbReference>
<dbReference type="InterPro" id="IPR024822">
    <property type="entry name" value="Coilin"/>
</dbReference>
<protein>
    <submittedName>
        <fullName evidence="3">Uncharacterized protein</fullName>
    </submittedName>
</protein>
<dbReference type="GO" id="GO:0000387">
    <property type="term" value="P:spliceosomal snRNP assembly"/>
    <property type="evidence" value="ECO:0007669"/>
    <property type="project" value="TreeGrafter"/>
</dbReference>
<accession>A0AAU9PSA1</accession>
<dbReference type="PANTHER" id="PTHR15197:SF4">
    <property type="entry name" value="COILIN"/>
    <property type="match status" value="1"/>
</dbReference>
<feature type="compositionally biased region" description="Basic and acidic residues" evidence="1">
    <location>
        <begin position="83"/>
        <end position="95"/>
    </location>
</feature>
<dbReference type="EMBL" id="CAKMRJ010005745">
    <property type="protein sequence ID" value="CAH1453024.1"/>
    <property type="molecule type" value="Genomic_DNA"/>
</dbReference>
<gene>
    <name evidence="3" type="ORF">LVIROSA_LOCUS38302</name>
</gene>
<dbReference type="Proteomes" id="UP001157418">
    <property type="component" value="Unassembled WGS sequence"/>
</dbReference>
<keyword evidence="2" id="KW-1133">Transmembrane helix</keyword>
<sequence length="302" mass="33677">MAEALRYALAAQIGLVLILNILYWSYMHKGTYSSLVLNHAYDSSAFTQMIINDVKDKAKGSASETDAPAPQNKGNRKAGKSNDSSKKKDGAQEKQAKLKMEGFVLPYSESTRILKDKEVICVKRKEMALNEAIEKAYVDNLVDYAEVNRKEPVNNDMLLLPKEELEDEASPITASTKCRGSRSEHLPANVERVEQASTAPDEAKKMEGFVLPPYDSTRILKDMEVLGWTYVCYFSVKRQEVALNEAIKGADAGDLHDYVEVNRNESVKSEPLQENVQRDEQASTTHDGAKKILEIREGGGRT</sequence>
<feature type="region of interest" description="Disordered" evidence="1">
    <location>
        <begin position="60"/>
        <end position="95"/>
    </location>
</feature>
<organism evidence="3 4">
    <name type="scientific">Lactuca virosa</name>
    <dbReference type="NCBI Taxonomy" id="75947"/>
    <lineage>
        <taxon>Eukaryota</taxon>
        <taxon>Viridiplantae</taxon>
        <taxon>Streptophyta</taxon>
        <taxon>Embryophyta</taxon>
        <taxon>Tracheophyta</taxon>
        <taxon>Spermatophyta</taxon>
        <taxon>Magnoliopsida</taxon>
        <taxon>eudicotyledons</taxon>
        <taxon>Gunneridae</taxon>
        <taxon>Pentapetalae</taxon>
        <taxon>asterids</taxon>
        <taxon>campanulids</taxon>
        <taxon>Asterales</taxon>
        <taxon>Asteraceae</taxon>
        <taxon>Cichorioideae</taxon>
        <taxon>Cichorieae</taxon>
        <taxon>Lactucinae</taxon>
        <taxon>Lactuca</taxon>
    </lineage>
</organism>
<keyword evidence="2" id="KW-0812">Transmembrane</keyword>
<evidence type="ECO:0000313" key="3">
    <source>
        <dbReference type="EMBL" id="CAH1453024.1"/>
    </source>
</evidence>
<evidence type="ECO:0000256" key="2">
    <source>
        <dbReference type="SAM" id="Phobius"/>
    </source>
</evidence>
<reference evidence="3 4" key="1">
    <citation type="submission" date="2022-01" db="EMBL/GenBank/DDBJ databases">
        <authorList>
            <person name="Xiong W."/>
            <person name="Schranz E."/>
        </authorList>
    </citation>
    <scope>NUCLEOTIDE SEQUENCE [LARGE SCALE GENOMIC DNA]</scope>
</reference>
<evidence type="ECO:0000256" key="1">
    <source>
        <dbReference type="SAM" id="MobiDB-lite"/>
    </source>
</evidence>
<feature type="transmembrane region" description="Helical" evidence="2">
    <location>
        <begin position="7"/>
        <end position="26"/>
    </location>
</feature>
<feature type="compositionally biased region" description="Basic and acidic residues" evidence="1">
    <location>
        <begin position="276"/>
        <end position="302"/>
    </location>
</feature>
<name>A0AAU9PSA1_9ASTR</name>
<dbReference type="GO" id="GO:0015030">
    <property type="term" value="C:Cajal body"/>
    <property type="evidence" value="ECO:0007669"/>
    <property type="project" value="TreeGrafter"/>
</dbReference>
<dbReference type="AlphaFoldDB" id="A0AAU9PSA1"/>